<feature type="compositionally biased region" description="Polar residues" evidence="3">
    <location>
        <begin position="14"/>
        <end position="29"/>
    </location>
</feature>
<dbReference type="GO" id="GO:0005524">
    <property type="term" value="F:ATP binding"/>
    <property type="evidence" value="ECO:0007669"/>
    <property type="project" value="UniProtKB-KW"/>
</dbReference>
<feature type="region of interest" description="Disordered" evidence="3">
    <location>
        <begin position="1"/>
        <end position="42"/>
    </location>
</feature>
<organism evidence="5 6">
    <name type="scientific">Halapricum desulfuricans</name>
    <dbReference type="NCBI Taxonomy" id="2841257"/>
    <lineage>
        <taxon>Archaea</taxon>
        <taxon>Methanobacteriati</taxon>
        <taxon>Methanobacteriota</taxon>
        <taxon>Stenosarchaea group</taxon>
        <taxon>Halobacteria</taxon>
        <taxon>Halobacteriales</taxon>
        <taxon>Haloarculaceae</taxon>
        <taxon>Halapricum</taxon>
    </lineage>
</organism>
<dbReference type="RefSeq" id="WP_229115040.1">
    <property type="nucleotide sequence ID" value="NZ_CP064787.1"/>
</dbReference>
<dbReference type="PANTHER" id="PTHR10457">
    <property type="entry name" value="MEVALONATE KINASE/GALACTOKINASE"/>
    <property type="match status" value="1"/>
</dbReference>
<proteinExistence type="predicted"/>
<evidence type="ECO:0000256" key="2">
    <source>
        <dbReference type="ARBA" id="ARBA00022840"/>
    </source>
</evidence>
<accession>A0A897N1T6</accession>
<evidence type="ECO:0000259" key="4">
    <source>
        <dbReference type="Pfam" id="PF08544"/>
    </source>
</evidence>
<dbReference type="InterPro" id="IPR013750">
    <property type="entry name" value="GHMP_kinase_C_dom"/>
</dbReference>
<reference evidence="5" key="1">
    <citation type="submission" date="2020-11" db="EMBL/GenBank/DDBJ databases">
        <title>Carbohydrate-dependent, anaerobic sulfur respiration: A novel catabolism in halophilic archaea.</title>
        <authorList>
            <person name="Sorokin D.Y."/>
            <person name="Messina E."/>
            <person name="Smedile F."/>
            <person name="La Cono V."/>
            <person name="Hallsworth J.E."/>
            <person name="Yakimov M.M."/>
        </authorList>
    </citation>
    <scope>NUCLEOTIDE SEQUENCE</scope>
    <source>
        <strain evidence="5">HSR12-1</strain>
    </source>
</reference>
<feature type="compositionally biased region" description="Basic and acidic residues" evidence="3">
    <location>
        <begin position="33"/>
        <end position="42"/>
    </location>
</feature>
<dbReference type="SUPFAM" id="SSF54211">
    <property type="entry name" value="Ribosomal protein S5 domain 2-like"/>
    <property type="match status" value="1"/>
</dbReference>
<gene>
    <name evidence="5" type="primary">galK2</name>
    <name evidence="5" type="ORF">HSR121_0924</name>
</gene>
<dbReference type="GO" id="GO:0004335">
    <property type="term" value="F:galactokinase activity"/>
    <property type="evidence" value="ECO:0007669"/>
    <property type="project" value="TreeGrafter"/>
</dbReference>
<dbReference type="InterPro" id="IPR036554">
    <property type="entry name" value="GHMP_kinase_C_sf"/>
</dbReference>
<dbReference type="EMBL" id="CP064787">
    <property type="protein sequence ID" value="QSG05273.1"/>
    <property type="molecule type" value="Genomic_DNA"/>
</dbReference>
<dbReference type="Pfam" id="PF08544">
    <property type="entry name" value="GHMP_kinases_C"/>
    <property type="match status" value="1"/>
</dbReference>
<dbReference type="PANTHER" id="PTHR10457:SF7">
    <property type="entry name" value="GALACTOKINASE-RELATED"/>
    <property type="match status" value="1"/>
</dbReference>
<dbReference type="InterPro" id="IPR014721">
    <property type="entry name" value="Ribsml_uS5_D2-typ_fold_subgr"/>
</dbReference>
<name>A0A897N1T6_9EURY</name>
<protein>
    <submittedName>
        <fullName evidence="5">Galactokinase</fullName>
    </submittedName>
</protein>
<dbReference type="Gene3D" id="3.30.70.890">
    <property type="entry name" value="GHMP kinase, C-terminal domain"/>
    <property type="match status" value="1"/>
</dbReference>
<keyword evidence="5" id="KW-0808">Transferase</keyword>
<feature type="domain" description="GHMP kinase C-terminal" evidence="4">
    <location>
        <begin position="293"/>
        <end position="346"/>
    </location>
</feature>
<dbReference type="Proteomes" id="UP000663525">
    <property type="component" value="Chromosome"/>
</dbReference>
<evidence type="ECO:0000256" key="1">
    <source>
        <dbReference type="ARBA" id="ARBA00022741"/>
    </source>
</evidence>
<keyword evidence="2" id="KW-0067">ATP-binding</keyword>
<dbReference type="Gene3D" id="3.30.230.10">
    <property type="match status" value="1"/>
</dbReference>
<evidence type="ECO:0000313" key="5">
    <source>
        <dbReference type="EMBL" id="QSG05273.1"/>
    </source>
</evidence>
<keyword evidence="5" id="KW-0418">Kinase</keyword>
<dbReference type="AlphaFoldDB" id="A0A897N1T6"/>
<evidence type="ECO:0000256" key="3">
    <source>
        <dbReference type="SAM" id="MobiDB-lite"/>
    </source>
</evidence>
<keyword evidence="1" id="KW-0547">Nucleotide-binding</keyword>
<dbReference type="SUPFAM" id="SSF55060">
    <property type="entry name" value="GHMP Kinase, C-terminal domain"/>
    <property type="match status" value="1"/>
</dbReference>
<dbReference type="InterPro" id="IPR020568">
    <property type="entry name" value="Ribosomal_Su5_D2-typ_SF"/>
</dbReference>
<dbReference type="GO" id="GO:0005829">
    <property type="term" value="C:cytosol"/>
    <property type="evidence" value="ECO:0007669"/>
    <property type="project" value="TreeGrafter"/>
</dbReference>
<dbReference type="GO" id="GO:0006012">
    <property type="term" value="P:galactose metabolic process"/>
    <property type="evidence" value="ECO:0007669"/>
    <property type="project" value="TreeGrafter"/>
</dbReference>
<evidence type="ECO:0000313" key="6">
    <source>
        <dbReference type="Proteomes" id="UP000663525"/>
    </source>
</evidence>
<dbReference type="GeneID" id="68854553"/>
<sequence>MLCPSPERTGGVPSETTNGPPQSENSTDPDVSDASRADVEHGYRVRAPGAAVLFGDRTPDTGGYTLSVATDRATTLDATPSEAVTVTLGGQTRTFETADAQPAGDWADPVRGCYAVLADAGFEPGGFEGRVGGGLVESLTGDGLPDATVTASLELAVLALLGSAYELGLSRLEIARLARRVETEFLGRARPTAAPFAIALSKAGSVLFVDADADSYARVAVPDELQLLTVATGPDGSTAEASERRAGVRRALEELGVEAAPEVDLTMLPQLDGPGADRLGYLVRENARVSQAATALDDGDLDRFGELLDEAHHDLLENVGAGSSAVDQVVETAGEHGAYGVRAIGSEIVVAVRSDRAPALLDAVESIEADLEARAIDPADGVVVSER</sequence>